<feature type="region of interest" description="Disordered" evidence="1">
    <location>
        <begin position="1"/>
        <end position="48"/>
    </location>
</feature>
<accession>A0A2U3PH88</accession>
<keyword evidence="3" id="KW-1185">Reference proteome</keyword>
<feature type="region of interest" description="Disordered" evidence="1">
    <location>
        <begin position="67"/>
        <end position="87"/>
    </location>
</feature>
<dbReference type="AlphaFoldDB" id="A0A2U3PH88"/>
<gene>
    <name evidence="2" type="ORF">MNAB215_5354</name>
</gene>
<organism evidence="2 3">
    <name type="scientific">Mycobacterium numidiamassiliense</name>
    <dbReference type="NCBI Taxonomy" id="1841861"/>
    <lineage>
        <taxon>Bacteria</taxon>
        <taxon>Bacillati</taxon>
        <taxon>Actinomycetota</taxon>
        <taxon>Actinomycetes</taxon>
        <taxon>Mycobacteriales</taxon>
        <taxon>Mycobacteriaceae</taxon>
        <taxon>Mycobacterium</taxon>
    </lineage>
</organism>
<protein>
    <submittedName>
        <fullName evidence="2">Mycobacterium numidiamassiliense ORFan</fullName>
    </submittedName>
</protein>
<evidence type="ECO:0000313" key="3">
    <source>
        <dbReference type="Proteomes" id="UP000240424"/>
    </source>
</evidence>
<sequence length="87" mass="9041">MTAHAPARAARITGTAGKPSPGPPRASTTPNSVTLAGTETSRNTTQTVATLTDQTAYWKLTTAIPAAPRPIRPNADRSNPFPAYILG</sequence>
<dbReference type="Proteomes" id="UP000240424">
    <property type="component" value="Unassembled WGS sequence"/>
</dbReference>
<dbReference type="EMBL" id="FUEZ01000004">
    <property type="protein sequence ID" value="SPM43132.1"/>
    <property type="molecule type" value="Genomic_DNA"/>
</dbReference>
<reference evidence="2 3" key="1">
    <citation type="submission" date="2017-01" db="EMBL/GenBank/DDBJ databases">
        <authorList>
            <consortium name="Urmite Genomes"/>
        </authorList>
    </citation>
    <scope>NUCLEOTIDE SEQUENCE [LARGE SCALE GENOMIC DNA]</scope>
    <source>
        <strain evidence="2 3">AB215</strain>
    </source>
</reference>
<name>A0A2U3PH88_9MYCO</name>
<evidence type="ECO:0000313" key="2">
    <source>
        <dbReference type="EMBL" id="SPM43132.1"/>
    </source>
</evidence>
<dbReference type="STRING" id="1841861.GCA_900157365_03674"/>
<evidence type="ECO:0000256" key="1">
    <source>
        <dbReference type="SAM" id="MobiDB-lite"/>
    </source>
</evidence>
<proteinExistence type="predicted"/>
<feature type="compositionally biased region" description="Polar residues" evidence="1">
    <location>
        <begin position="26"/>
        <end position="43"/>
    </location>
</feature>